<keyword evidence="1" id="KW-0812">Transmembrane</keyword>
<gene>
    <name evidence="2" type="ORF">SCD92_17745</name>
</gene>
<organism evidence="2 3">
    <name type="scientific">Gilvimarinus gilvus</name>
    <dbReference type="NCBI Taxonomy" id="3058038"/>
    <lineage>
        <taxon>Bacteria</taxon>
        <taxon>Pseudomonadati</taxon>
        <taxon>Pseudomonadota</taxon>
        <taxon>Gammaproteobacteria</taxon>
        <taxon>Cellvibrionales</taxon>
        <taxon>Cellvibrionaceae</taxon>
        <taxon>Gilvimarinus</taxon>
    </lineage>
</organism>
<evidence type="ECO:0000313" key="3">
    <source>
        <dbReference type="Proteomes" id="UP001273505"/>
    </source>
</evidence>
<dbReference type="EMBL" id="JAXAFO010000044">
    <property type="protein sequence ID" value="MDX6851225.1"/>
    <property type="molecule type" value="Genomic_DNA"/>
</dbReference>
<dbReference type="Proteomes" id="UP001273505">
    <property type="component" value="Unassembled WGS sequence"/>
</dbReference>
<evidence type="ECO:0000313" key="2">
    <source>
        <dbReference type="EMBL" id="MDX6851225.1"/>
    </source>
</evidence>
<accession>A0ABU4S2I0</accession>
<dbReference type="RefSeq" id="WP_302724162.1">
    <property type="nucleotide sequence ID" value="NZ_JAULRU010000742.1"/>
</dbReference>
<keyword evidence="3" id="KW-1185">Reference proteome</keyword>
<proteinExistence type="predicted"/>
<comment type="caution">
    <text evidence="2">The sequence shown here is derived from an EMBL/GenBank/DDBJ whole genome shotgun (WGS) entry which is preliminary data.</text>
</comment>
<keyword evidence="1" id="KW-0472">Membrane</keyword>
<keyword evidence="1" id="KW-1133">Transmembrane helix</keyword>
<protein>
    <recommendedName>
        <fullName evidence="4">Integrating conjugative element membrane protein</fullName>
    </recommendedName>
</protein>
<evidence type="ECO:0000256" key="1">
    <source>
        <dbReference type="SAM" id="Phobius"/>
    </source>
</evidence>
<feature type="transmembrane region" description="Helical" evidence="1">
    <location>
        <begin position="57"/>
        <end position="78"/>
    </location>
</feature>
<name>A0ABU4S2I0_9GAMM</name>
<evidence type="ECO:0008006" key="4">
    <source>
        <dbReference type="Google" id="ProtNLM"/>
    </source>
</evidence>
<sequence>MQNTFLNYQSFKHWMRLGIMVAFTLLLPSLSFADAPSLPGLEMDGVDTDSGNPLDVLLNIFKYVAAVVIWIAVAYLGVKVLLEALKDIRDAKDGDTKWVSAGKSIAGGVMFFLVALAIAIWITNQFFS</sequence>
<reference evidence="2 3" key="1">
    <citation type="submission" date="2023-11" db="EMBL/GenBank/DDBJ databases">
        <title>Gilvimarinus fulvus sp. nov., isolated from the surface of Kelp.</title>
        <authorList>
            <person name="Sun Y.Y."/>
            <person name="Gong Y."/>
            <person name="Du Z.J."/>
        </authorList>
    </citation>
    <scope>NUCLEOTIDE SEQUENCE [LARGE SCALE GENOMIC DNA]</scope>
    <source>
        <strain evidence="2 3">SDUM040013</strain>
    </source>
</reference>
<feature type="transmembrane region" description="Helical" evidence="1">
    <location>
        <begin position="98"/>
        <end position="122"/>
    </location>
</feature>